<feature type="compositionally biased region" description="Low complexity" evidence="6">
    <location>
        <begin position="252"/>
        <end position="266"/>
    </location>
</feature>
<dbReference type="GO" id="GO:0006367">
    <property type="term" value="P:transcription initiation at RNA polymerase II promoter"/>
    <property type="evidence" value="ECO:0007669"/>
    <property type="project" value="TreeGrafter"/>
</dbReference>
<feature type="compositionally biased region" description="Polar residues" evidence="6">
    <location>
        <begin position="20"/>
        <end position="29"/>
    </location>
</feature>
<dbReference type="GO" id="GO:0005669">
    <property type="term" value="C:transcription factor TFIID complex"/>
    <property type="evidence" value="ECO:0007669"/>
    <property type="project" value="TreeGrafter"/>
</dbReference>
<name>A0AAV9JE76_9PEZI</name>
<evidence type="ECO:0000256" key="2">
    <source>
        <dbReference type="ARBA" id="ARBA00023015"/>
    </source>
</evidence>
<accession>A0AAV9JE76</accession>
<dbReference type="AlphaFoldDB" id="A0AAV9JE76"/>
<evidence type="ECO:0000256" key="5">
    <source>
        <dbReference type="ARBA" id="ARBA00025730"/>
    </source>
</evidence>
<feature type="compositionally biased region" description="Basic and acidic residues" evidence="6">
    <location>
        <begin position="48"/>
        <end position="63"/>
    </location>
</feature>
<evidence type="ECO:0000256" key="1">
    <source>
        <dbReference type="ARBA" id="ARBA00004123"/>
    </source>
</evidence>
<dbReference type="GO" id="GO:0000124">
    <property type="term" value="C:SAGA complex"/>
    <property type="evidence" value="ECO:0007669"/>
    <property type="project" value="TreeGrafter"/>
</dbReference>
<feature type="compositionally biased region" description="Basic and acidic residues" evidence="6">
    <location>
        <begin position="1"/>
        <end position="18"/>
    </location>
</feature>
<dbReference type="Proteomes" id="UP001324427">
    <property type="component" value="Unassembled WGS sequence"/>
</dbReference>
<dbReference type="Pfam" id="PF03540">
    <property type="entry name" value="TAF10"/>
    <property type="match status" value="1"/>
</dbReference>
<reference evidence="7 8" key="1">
    <citation type="submission" date="2021-11" db="EMBL/GenBank/DDBJ databases">
        <title>Black yeast isolated from Biological Soil Crust.</title>
        <authorList>
            <person name="Kurbessoian T."/>
        </authorList>
    </citation>
    <scope>NUCLEOTIDE SEQUENCE [LARGE SCALE GENOMIC DNA]</scope>
    <source>
        <strain evidence="7 8">CCFEE 5522</strain>
    </source>
</reference>
<dbReference type="EMBL" id="JAVFHQ010000031">
    <property type="protein sequence ID" value="KAK4543490.1"/>
    <property type="molecule type" value="Genomic_DNA"/>
</dbReference>
<comment type="caution">
    <text evidence="7">The sequence shown here is derived from an EMBL/GenBank/DDBJ whole genome shotgun (WGS) entry which is preliminary data.</text>
</comment>
<feature type="region of interest" description="Disordered" evidence="6">
    <location>
        <begin position="1"/>
        <end position="127"/>
    </location>
</feature>
<comment type="similarity">
    <text evidence="5">Belongs to the TAF10 family.</text>
</comment>
<keyword evidence="2" id="KW-0805">Transcription regulation</keyword>
<evidence type="ECO:0000256" key="4">
    <source>
        <dbReference type="ARBA" id="ARBA00023242"/>
    </source>
</evidence>
<keyword evidence="4" id="KW-0539">Nucleus</keyword>
<comment type="subcellular location">
    <subcellularLocation>
        <location evidence="1">Nucleus</location>
    </subcellularLocation>
</comment>
<evidence type="ECO:0000313" key="7">
    <source>
        <dbReference type="EMBL" id="KAK4543490.1"/>
    </source>
</evidence>
<sequence length="308" mass="31484">MADHVQDPDHLSHSDPHASSDGTLPDTESQTQPTQPPQQPQFTQPSDDTFHHDLDAEINHHDTNTTNNDSALPSDPMNMDGPSDQPALTTTSSQQQPQPHTNGPTTTATTTATTFPPAPALEPRIPQKKDATLRTFLAKTADDYAPLIPDAVTDYYLTLAGLPPPPQTDRRLARLLALATQKFIADIAADAYQYSRIRSTNTTSNNPLTGLGGAAGFGTNMGGPGGADGGEGGGSGAGGGKAGGGGGKKDGAAAAASSGKNAPLGGPRAGFSGGGAGGGQGRTVLTMEDLGMAVGEYGVNVKRGEFYR</sequence>
<keyword evidence="3" id="KW-0804">Transcription</keyword>
<organism evidence="7 8">
    <name type="scientific">Oleoguttula mirabilis</name>
    <dbReference type="NCBI Taxonomy" id="1507867"/>
    <lineage>
        <taxon>Eukaryota</taxon>
        <taxon>Fungi</taxon>
        <taxon>Dikarya</taxon>
        <taxon>Ascomycota</taxon>
        <taxon>Pezizomycotina</taxon>
        <taxon>Dothideomycetes</taxon>
        <taxon>Dothideomycetidae</taxon>
        <taxon>Mycosphaerellales</taxon>
        <taxon>Teratosphaeriaceae</taxon>
        <taxon>Oleoguttula</taxon>
    </lineage>
</organism>
<evidence type="ECO:0000256" key="3">
    <source>
        <dbReference type="ARBA" id="ARBA00023163"/>
    </source>
</evidence>
<dbReference type="PANTHER" id="PTHR21242:SF0">
    <property type="entry name" value="TRANSCRIPTION INITIATION FACTOR TFIID SUBUNIT 10"/>
    <property type="match status" value="1"/>
</dbReference>
<evidence type="ECO:0000256" key="6">
    <source>
        <dbReference type="SAM" id="MobiDB-lite"/>
    </source>
</evidence>
<feature type="compositionally biased region" description="Low complexity" evidence="6">
    <location>
        <begin position="89"/>
        <end position="115"/>
    </location>
</feature>
<gene>
    <name evidence="7" type="ORF">LTR36_005384</name>
</gene>
<dbReference type="GO" id="GO:1990841">
    <property type="term" value="F:promoter-specific chromatin binding"/>
    <property type="evidence" value="ECO:0007669"/>
    <property type="project" value="TreeGrafter"/>
</dbReference>
<feature type="compositionally biased region" description="Gly residues" evidence="6">
    <location>
        <begin position="267"/>
        <end position="281"/>
    </location>
</feature>
<feature type="region of interest" description="Disordered" evidence="6">
    <location>
        <begin position="222"/>
        <end position="283"/>
    </location>
</feature>
<dbReference type="PANTHER" id="PTHR21242">
    <property type="entry name" value="TRANSCRIPTION INITIATION FACTOR TFIID SUBUNIT 10"/>
    <property type="match status" value="1"/>
</dbReference>
<evidence type="ECO:0000313" key="8">
    <source>
        <dbReference type="Proteomes" id="UP001324427"/>
    </source>
</evidence>
<protein>
    <recommendedName>
        <fullName evidence="9">Transcription initiation factor TFIID subunit 10</fullName>
    </recommendedName>
</protein>
<dbReference type="GO" id="GO:0016251">
    <property type="term" value="F:RNA polymerase II general transcription initiation factor activity"/>
    <property type="evidence" value="ECO:0007669"/>
    <property type="project" value="TreeGrafter"/>
</dbReference>
<dbReference type="InterPro" id="IPR003923">
    <property type="entry name" value="TAF10"/>
</dbReference>
<proteinExistence type="inferred from homology"/>
<feature type="compositionally biased region" description="Gly residues" evidence="6">
    <location>
        <begin position="222"/>
        <end position="246"/>
    </location>
</feature>
<keyword evidence="8" id="KW-1185">Reference proteome</keyword>
<evidence type="ECO:0008006" key="9">
    <source>
        <dbReference type="Google" id="ProtNLM"/>
    </source>
</evidence>